<evidence type="ECO:0000313" key="2">
    <source>
        <dbReference type="EMBL" id="CAD7250055.1"/>
    </source>
</evidence>
<dbReference type="Proteomes" id="UP000677054">
    <property type="component" value="Unassembled WGS sequence"/>
</dbReference>
<evidence type="ECO:0008006" key="4">
    <source>
        <dbReference type="Google" id="ProtNLM"/>
    </source>
</evidence>
<protein>
    <recommendedName>
        <fullName evidence="4">EGF-like domain-containing protein</fullName>
    </recommendedName>
</protein>
<organism evidence="2">
    <name type="scientific">Darwinula stevensoni</name>
    <dbReference type="NCBI Taxonomy" id="69355"/>
    <lineage>
        <taxon>Eukaryota</taxon>
        <taxon>Metazoa</taxon>
        <taxon>Ecdysozoa</taxon>
        <taxon>Arthropoda</taxon>
        <taxon>Crustacea</taxon>
        <taxon>Oligostraca</taxon>
        <taxon>Ostracoda</taxon>
        <taxon>Podocopa</taxon>
        <taxon>Podocopida</taxon>
        <taxon>Darwinulocopina</taxon>
        <taxon>Darwinuloidea</taxon>
        <taxon>Darwinulidae</taxon>
        <taxon>Darwinula</taxon>
    </lineage>
</organism>
<keyword evidence="1" id="KW-0812">Transmembrane</keyword>
<evidence type="ECO:0000313" key="3">
    <source>
        <dbReference type="Proteomes" id="UP000677054"/>
    </source>
</evidence>
<dbReference type="AlphaFoldDB" id="A0A7R9A9N8"/>
<gene>
    <name evidence="2" type="ORF">DSTB1V02_LOCUS9839</name>
</gene>
<dbReference type="OrthoDB" id="6368997at2759"/>
<keyword evidence="1" id="KW-0472">Membrane</keyword>
<sequence>MSEKQGGLGEVCDPALGDQACLDSNAECVDDGTGTGVMVCRCNYGFVQHAGICIHREILLLNTIIMIFELIATITIVNALV</sequence>
<keyword evidence="3" id="KW-1185">Reference proteome</keyword>
<dbReference type="EMBL" id="LR902151">
    <property type="protein sequence ID" value="CAD7250055.1"/>
    <property type="molecule type" value="Genomic_DNA"/>
</dbReference>
<feature type="transmembrane region" description="Helical" evidence="1">
    <location>
        <begin position="58"/>
        <end position="80"/>
    </location>
</feature>
<accession>A0A7R9A9N8</accession>
<name>A0A7R9A9N8_9CRUS</name>
<reference evidence="2" key="1">
    <citation type="submission" date="2020-11" db="EMBL/GenBank/DDBJ databases">
        <authorList>
            <person name="Tran Van P."/>
        </authorList>
    </citation>
    <scope>NUCLEOTIDE SEQUENCE</scope>
</reference>
<proteinExistence type="predicted"/>
<keyword evidence="1" id="KW-1133">Transmembrane helix</keyword>
<dbReference type="EMBL" id="CAJPEV010002634">
    <property type="protein sequence ID" value="CAG0897561.1"/>
    <property type="molecule type" value="Genomic_DNA"/>
</dbReference>
<evidence type="ECO:0000256" key="1">
    <source>
        <dbReference type="SAM" id="Phobius"/>
    </source>
</evidence>